<dbReference type="GO" id="GO:0006396">
    <property type="term" value="P:RNA processing"/>
    <property type="evidence" value="ECO:0007669"/>
    <property type="project" value="InterPro"/>
</dbReference>
<dbReference type="InterPro" id="IPR035979">
    <property type="entry name" value="RBD_domain_sf"/>
</dbReference>
<gene>
    <name evidence="8" type="ORF">Poli38472_008956</name>
</gene>
<name>A0A8K1FEZ3_PYTOL</name>
<evidence type="ECO:0000256" key="5">
    <source>
        <dbReference type="SAM" id="MobiDB-lite"/>
    </source>
</evidence>
<dbReference type="CDD" id="cd07323">
    <property type="entry name" value="LAM"/>
    <property type="match status" value="1"/>
</dbReference>
<dbReference type="PRINTS" id="PR00302">
    <property type="entry name" value="LUPUSLA"/>
</dbReference>
<accession>A0A8K1FEZ3</accession>
<feature type="region of interest" description="Disordered" evidence="5">
    <location>
        <begin position="182"/>
        <end position="249"/>
    </location>
</feature>
<dbReference type="SUPFAM" id="SSF54928">
    <property type="entry name" value="RNA-binding domain, RBD"/>
    <property type="match status" value="1"/>
</dbReference>
<feature type="domain" description="RRM" evidence="6">
    <location>
        <begin position="95"/>
        <end position="189"/>
    </location>
</feature>
<protein>
    <recommendedName>
        <fullName evidence="10">La-related protein 7</fullName>
    </recommendedName>
</protein>
<evidence type="ECO:0000256" key="4">
    <source>
        <dbReference type="PROSITE-ProRule" id="PRU00332"/>
    </source>
</evidence>
<evidence type="ECO:0000256" key="2">
    <source>
        <dbReference type="ARBA" id="ARBA00022884"/>
    </source>
</evidence>
<evidence type="ECO:0000313" key="8">
    <source>
        <dbReference type="EMBL" id="TMW56308.1"/>
    </source>
</evidence>
<dbReference type="GO" id="GO:0005634">
    <property type="term" value="C:nucleus"/>
    <property type="evidence" value="ECO:0007669"/>
    <property type="project" value="UniProtKB-SubCell"/>
</dbReference>
<dbReference type="SUPFAM" id="SSF46785">
    <property type="entry name" value="Winged helix' DNA-binding domain"/>
    <property type="match status" value="1"/>
</dbReference>
<comment type="caution">
    <text evidence="8">The sequence shown here is derived from an EMBL/GenBank/DDBJ whole genome shotgun (WGS) entry which is preliminary data.</text>
</comment>
<dbReference type="AlphaFoldDB" id="A0A8K1FEZ3"/>
<dbReference type="Pfam" id="PF00076">
    <property type="entry name" value="RRM_1"/>
    <property type="match status" value="1"/>
</dbReference>
<dbReference type="SMART" id="SM00715">
    <property type="entry name" value="LA"/>
    <property type="match status" value="1"/>
</dbReference>
<dbReference type="InterPro" id="IPR045180">
    <property type="entry name" value="La_dom_prot"/>
</dbReference>
<dbReference type="Gene3D" id="3.30.70.330">
    <property type="match status" value="1"/>
</dbReference>
<dbReference type="InterPro" id="IPR036390">
    <property type="entry name" value="WH_DNA-bd_sf"/>
</dbReference>
<dbReference type="Pfam" id="PF05383">
    <property type="entry name" value="La"/>
    <property type="match status" value="1"/>
</dbReference>
<organism evidence="8 9">
    <name type="scientific">Pythium oligandrum</name>
    <name type="common">Mycoparasitic fungus</name>
    <dbReference type="NCBI Taxonomy" id="41045"/>
    <lineage>
        <taxon>Eukaryota</taxon>
        <taxon>Sar</taxon>
        <taxon>Stramenopiles</taxon>
        <taxon>Oomycota</taxon>
        <taxon>Peronosporomycetes</taxon>
        <taxon>Pythiales</taxon>
        <taxon>Pythiaceae</taxon>
        <taxon>Pythium</taxon>
    </lineage>
</organism>
<dbReference type="GO" id="GO:0003723">
    <property type="term" value="F:RNA binding"/>
    <property type="evidence" value="ECO:0007669"/>
    <property type="project" value="UniProtKB-UniRule"/>
</dbReference>
<sequence>MALKSQRKRLQRQLEFYLSESNVRQDKYLQQNMDDEGFLPISLFLSFNRLKAMKATERLILEAAEKSNVIRADSARMMIAPAELPFDKEDLSDEQTIYLEGFDPTHDHDSLRKIFASFGKINLVSMPRFQQSRKFKGFAFVEFASQEAAQAALEAIKSGATSELQGMKAMSKVTWQEMKEKLKAQLNAQSPEEATTPTKGTDDLEASAYSHSHQAQSGHIHFRDDDGHEIGEDAVREERQAKKQRTESP</sequence>
<keyword evidence="9" id="KW-1185">Reference proteome</keyword>
<proteinExistence type="predicted"/>
<dbReference type="Proteomes" id="UP000794436">
    <property type="component" value="Unassembled WGS sequence"/>
</dbReference>
<evidence type="ECO:0000259" key="7">
    <source>
        <dbReference type="PROSITE" id="PS50961"/>
    </source>
</evidence>
<keyword evidence="3" id="KW-0539">Nucleus</keyword>
<dbReference type="Gene3D" id="1.10.10.10">
    <property type="entry name" value="Winged helix-like DNA-binding domain superfamily/Winged helix DNA-binding domain"/>
    <property type="match status" value="1"/>
</dbReference>
<dbReference type="GO" id="GO:1990904">
    <property type="term" value="C:ribonucleoprotein complex"/>
    <property type="evidence" value="ECO:0007669"/>
    <property type="project" value="InterPro"/>
</dbReference>
<dbReference type="InterPro" id="IPR002344">
    <property type="entry name" value="Lupus_La"/>
</dbReference>
<feature type="domain" description="HTH La-type RNA-binding" evidence="7">
    <location>
        <begin position="1"/>
        <end position="90"/>
    </location>
</feature>
<dbReference type="InterPro" id="IPR000504">
    <property type="entry name" value="RRM_dom"/>
</dbReference>
<comment type="subcellular location">
    <subcellularLocation>
        <location evidence="1">Nucleus</location>
    </subcellularLocation>
</comment>
<feature type="compositionally biased region" description="Low complexity" evidence="5">
    <location>
        <begin position="206"/>
        <end position="217"/>
    </location>
</feature>
<dbReference type="SMART" id="SM00360">
    <property type="entry name" value="RRM"/>
    <property type="match status" value="1"/>
</dbReference>
<dbReference type="PROSITE" id="PS50961">
    <property type="entry name" value="HTH_LA"/>
    <property type="match status" value="1"/>
</dbReference>
<dbReference type="PANTHER" id="PTHR22792">
    <property type="entry name" value="LUPUS LA PROTEIN-RELATED"/>
    <property type="match status" value="1"/>
</dbReference>
<dbReference type="PROSITE" id="PS50102">
    <property type="entry name" value="RRM"/>
    <property type="match status" value="1"/>
</dbReference>
<feature type="compositionally biased region" description="Polar residues" evidence="5">
    <location>
        <begin position="186"/>
        <end position="199"/>
    </location>
</feature>
<dbReference type="InterPro" id="IPR012677">
    <property type="entry name" value="Nucleotide-bd_a/b_plait_sf"/>
</dbReference>
<dbReference type="InterPro" id="IPR036388">
    <property type="entry name" value="WH-like_DNA-bd_sf"/>
</dbReference>
<evidence type="ECO:0000256" key="1">
    <source>
        <dbReference type="ARBA" id="ARBA00004123"/>
    </source>
</evidence>
<evidence type="ECO:0000313" key="9">
    <source>
        <dbReference type="Proteomes" id="UP000794436"/>
    </source>
</evidence>
<evidence type="ECO:0008006" key="10">
    <source>
        <dbReference type="Google" id="ProtNLM"/>
    </source>
</evidence>
<dbReference type="EMBL" id="SPLM01000146">
    <property type="protein sequence ID" value="TMW56308.1"/>
    <property type="molecule type" value="Genomic_DNA"/>
</dbReference>
<keyword evidence="2 4" id="KW-0694">RNA-binding</keyword>
<dbReference type="OrthoDB" id="439993at2759"/>
<feature type="compositionally biased region" description="Basic and acidic residues" evidence="5">
    <location>
        <begin position="221"/>
        <end position="249"/>
    </location>
</feature>
<evidence type="ECO:0000259" key="6">
    <source>
        <dbReference type="PROSITE" id="PS50102"/>
    </source>
</evidence>
<evidence type="ECO:0000256" key="3">
    <source>
        <dbReference type="ARBA" id="ARBA00023242"/>
    </source>
</evidence>
<reference evidence="8" key="1">
    <citation type="submission" date="2019-03" db="EMBL/GenBank/DDBJ databases">
        <title>Long read genome sequence of the mycoparasitic Pythium oligandrum ATCC 38472 isolated from sugarbeet rhizosphere.</title>
        <authorList>
            <person name="Gaulin E."/>
        </authorList>
    </citation>
    <scope>NUCLEOTIDE SEQUENCE</scope>
    <source>
        <strain evidence="8">ATCC 38472_TT</strain>
    </source>
</reference>
<dbReference type="InterPro" id="IPR006630">
    <property type="entry name" value="La_HTH"/>
</dbReference>